<evidence type="ECO:0000313" key="3">
    <source>
        <dbReference type="Proteomes" id="UP000219374"/>
    </source>
</evidence>
<feature type="compositionally biased region" description="Basic and acidic residues" evidence="1">
    <location>
        <begin position="265"/>
        <end position="276"/>
    </location>
</feature>
<feature type="region of interest" description="Disordered" evidence="1">
    <location>
        <begin position="249"/>
        <end position="276"/>
    </location>
</feature>
<feature type="compositionally biased region" description="Basic and acidic residues" evidence="1">
    <location>
        <begin position="159"/>
        <end position="170"/>
    </location>
</feature>
<organism evidence="2 3">
    <name type="scientific">Pseudoxanthomonas wuyuanensis</name>
    <dbReference type="NCBI Taxonomy" id="1073196"/>
    <lineage>
        <taxon>Bacteria</taxon>
        <taxon>Pseudomonadati</taxon>
        <taxon>Pseudomonadota</taxon>
        <taxon>Gammaproteobacteria</taxon>
        <taxon>Lysobacterales</taxon>
        <taxon>Lysobacteraceae</taxon>
        <taxon>Pseudoxanthomonas</taxon>
    </lineage>
</organism>
<keyword evidence="3" id="KW-1185">Reference proteome</keyword>
<feature type="compositionally biased region" description="Low complexity" evidence="1">
    <location>
        <begin position="127"/>
        <end position="137"/>
    </location>
</feature>
<sequence>MARPENADAPLRKQRGVEDNMDLGKPQAKDNTAGSFNYSGKLALFVAAARDPRLMKTDLAAFSVLLEHADKHTGEAYPSVARIVAESRVPRTTVIRALKRLEDCNWIRTDKRIGAHSTYWLTGSTDGTGSTHGTRTTQVSNRCHPGLRTGSTHGTDPVPHVEPEQGEKKNRVVTGESARTKQVQMTLPTWLPADAWATWKQHRKAVGRKFTEHAEELALRRLATLRAEGHDPVKVIELAIESCWSSFNPRESTKASGNGAGQIQRDTRSEDEIEAANREQLARFGIEVEA</sequence>
<dbReference type="Proteomes" id="UP000219374">
    <property type="component" value="Unassembled WGS sequence"/>
</dbReference>
<gene>
    <name evidence="2" type="ORF">SAMN06296416_106278</name>
</gene>
<dbReference type="Pfam" id="PF13730">
    <property type="entry name" value="HTH_36"/>
    <property type="match status" value="1"/>
</dbReference>
<reference evidence="2 3" key="1">
    <citation type="submission" date="2017-09" db="EMBL/GenBank/DDBJ databases">
        <authorList>
            <person name="Ehlers B."/>
            <person name="Leendertz F.H."/>
        </authorList>
    </citation>
    <scope>NUCLEOTIDE SEQUENCE [LARGE SCALE GENOMIC DNA]</scope>
    <source>
        <strain evidence="2 3">CGMCC 1.10978</strain>
    </source>
</reference>
<dbReference type="SUPFAM" id="SSF46785">
    <property type="entry name" value="Winged helix' DNA-binding domain"/>
    <property type="match status" value="1"/>
</dbReference>
<evidence type="ECO:0000256" key="1">
    <source>
        <dbReference type="SAM" id="MobiDB-lite"/>
    </source>
</evidence>
<protein>
    <submittedName>
        <fullName evidence="2">Helix-turn-helix domain-containing protein</fullName>
    </submittedName>
</protein>
<dbReference type="AlphaFoldDB" id="A0A286D9I2"/>
<feature type="region of interest" description="Disordered" evidence="1">
    <location>
        <begin position="127"/>
        <end position="181"/>
    </location>
</feature>
<dbReference type="EMBL" id="OCND01000006">
    <property type="protein sequence ID" value="SOD55308.1"/>
    <property type="molecule type" value="Genomic_DNA"/>
</dbReference>
<dbReference type="InterPro" id="IPR036390">
    <property type="entry name" value="WH_DNA-bd_sf"/>
</dbReference>
<evidence type="ECO:0000313" key="2">
    <source>
        <dbReference type="EMBL" id="SOD55308.1"/>
    </source>
</evidence>
<accession>A0A286D9I2</accession>
<dbReference type="RefSeq" id="WP_162125698.1">
    <property type="nucleotide sequence ID" value="NZ_OCND01000006.1"/>
</dbReference>
<proteinExistence type="predicted"/>
<name>A0A286D9I2_9GAMM</name>
<feature type="region of interest" description="Disordered" evidence="1">
    <location>
        <begin position="1"/>
        <end position="32"/>
    </location>
</feature>